<reference evidence="1" key="1">
    <citation type="journal article" date="2021" name="Proc. Natl. Acad. Sci. U.S.A.">
        <title>A Catalog of Tens of Thousands of Viruses from Human Metagenomes Reveals Hidden Associations with Chronic Diseases.</title>
        <authorList>
            <person name="Tisza M.J."/>
            <person name="Buck C.B."/>
        </authorList>
    </citation>
    <scope>NUCLEOTIDE SEQUENCE</scope>
    <source>
        <strain evidence="1">Ct4s49</strain>
    </source>
</reference>
<evidence type="ECO:0000313" key="1">
    <source>
        <dbReference type="EMBL" id="DAD68321.1"/>
    </source>
</evidence>
<proteinExistence type="predicted"/>
<dbReference type="EMBL" id="BK014699">
    <property type="protein sequence ID" value="DAD68321.1"/>
    <property type="molecule type" value="Genomic_DNA"/>
</dbReference>
<name>A0A8S5LEL3_9CAUD</name>
<sequence length="69" mass="7675">MLKVNADRIALVMARDILKSNSQYQVDINPESAEQIAGFIETLSRKLQNSLEDFEPSGIIDAHKSQSAK</sequence>
<organism evidence="1">
    <name type="scientific">Podoviridae sp. ct4s49</name>
    <dbReference type="NCBI Taxonomy" id="2823555"/>
    <lineage>
        <taxon>Viruses</taxon>
        <taxon>Duplodnaviria</taxon>
        <taxon>Heunggongvirae</taxon>
        <taxon>Uroviricota</taxon>
        <taxon>Caudoviricetes</taxon>
    </lineage>
</organism>
<protein>
    <submittedName>
        <fullName evidence="1">Uncharacterized protein</fullName>
    </submittedName>
</protein>
<accession>A0A8S5LEL3</accession>